<dbReference type="InterPro" id="IPR000618">
    <property type="entry name" value="Insect_cuticle"/>
</dbReference>
<reference evidence="5" key="1">
    <citation type="submission" date="2021-09" db="EMBL/GenBank/DDBJ databases">
        <authorList>
            <person name="Martin H S."/>
        </authorList>
    </citation>
    <scope>NUCLEOTIDE SEQUENCE</scope>
</reference>
<proteinExistence type="predicted"/>
<feature type="signal peptide" evidence="4">
    <location>
        <begin position="1"/>
        <end position="17"/>
    </location>
</feature>
<sequence>MYSKVLCLLGLLAVGMANLVPEYEKAVSSQYIIKKDDHPVGINRDYYNDYYRNNYHYGHGYNHYDYYAYPKYEFEYKVADPHTGDFKKQRELRDGGLVKGFYELLQPDGHERRVDYYSDDKIGFQADVKYNINHRYPYAKYYRPYPDHYPRYYH</sequence>
<dbReference type="Pfam" id="PF00379">
    <property type="entry name" value="Chitin_bind_4"/>
    <property type="match status" value="1"/>
</dbReference>
<name>A0A8J2QE11_9NEOP</name>
<keyword evidence="1 3" id="KW-0193">Cuticle</keyword>
<evidence type="ECO:0000256" key="3">
    <source>
        <dbReference type="PROSITE-ProRule" id="PRU00497"/>
    </source>
</evidence>
<dbReference type="GO" id="GO:0042302">
    <property type="term" value="F:structural constituent of cuticle"/>
    <property type="evidence" value="ECO:0007669"/>
    <property type="project" value="UniProtKB-UniRule"/>
</dbReference>
<dbReference type="EMBL" id="CAKASE010000045">
    <property type="protein sequence ID" value="CAG9560606.1"/>
    <property type="molecule type" value="Genomic_DNA"/>
</dbReference>
<dbReference type="Proteomes" id="UP000789524">
    <property type="component" value="Unassembled WGS sequence"/>
</dbReference>
<dbReference type="InterPro" id="IPR051217">
    <property type="entry name" value="Insect_Cuticle_Struc_Prot"/>
</dbReference>
<dbReference type="GO" id="GO:0005615">
    <property type="term" value="C:extracellular space"/>
    <property type="evidence" value="ECO:0007669"/>
    <property type="project" value="TreeGrafter"/>
</dbReference>
<dbReference type="PANTHER" id="PTHR12236:SF76">
    <property type="entry name" value="ADULT-SPECIFIC CUTICULAR PROTEIN ACP-20-LIKE PROTEIN"/>
    <property type="match status" value="1"/>
</dbReference>
<evidence type="ECO:0000313" key="6">
    <source>
        <dbReference type="Proteomes" id="UP000789524"/>
    </source>
</evidence>
<protein>
    <submittedName>
        <fullName evidence="5">(African queen) hypothetical protein</fullName>
    </submittedName>
</protein>
<dbReference type="PRINTS" id="PR00947">
    <property type="entry name" value="CUTICLE"/>
</dbReference>
<dbReference type="PROSITE" id="PS51155">
    <property type="entry name" value="CHIT_BIND_RR_2"/>
    <property type="match status" value="1"/>
</dbReference>
<feature type="chain" id="PRO_5035236147" evidence="4">
    <location>
        <begin position="18"/>
        <end position="154"/>
    </location>
</feature>
<evidence type="ECO:0000313" key="5">
    <source>
        <dbReference type="EMBL" id="CAG9560606.1"/>
    </source>
</evidence>
<organism evidence="5 6">
    <name type="scientific">Danaus chrysippus</name>
    <name type="common">African queen</name>
    <dbReference type="NCBI Taxonomy" id="151541"/>
    <lineage>
        <taxon>Eukaryota</taxon>
        <taxon>Metazoa</taxon>
        <taxon>Ecdysozoa</taxon>
        <taxon>Arthropoda</taxon>
        <taxon>Hexapoda</taxon>
        <taxon>Insecta</taxon>
        <taxon>Pterygota</taxon>
        <taxon>Neoptera</taxon>
        <taxon>Endopterygota</taxon>
        <taxon>Lepidoptera</taxon>
        <taxon>Glossata</taxon>
        <taxon>Ditrysia</taxon>
        <taxon>Papilionoidea</taxon>
        <taxon>Nymphalidae</taxon>
        <taxon>Danainae</taxon>
        <taxon>Danaini</taxon>
        <taxon>Danaina</taxon>
        <taxon>Danaus</taxon>
        <taxon>Anosia</taxon>
    </lineage>
</organism>
<evidence type="ECO:0000256" key="1">
    <source>
        <dbReference type="ARBA" id="ARBA00022460"/>
    </source>
</evidence>
<dbReference type="AlphaFoldDB" id="A0A8J2QE11"/>
<evidence type="ECO:0000256" key="2">
    <source>
        <dbReference type="ARBA" id="ARBA00022729"/>
    </source>
</evidence>
<gene>
    <name evidence="5" type="ORF">DCHRY22_LOCUS2237</name>
</gene>
<evidence type="ECO:0000256" key="4">
    <source>
        <dbReference type="SAM" id="SignalP"/>
    </source>
</evidence>
<keyword evidence="6" id="KW-1185">Reference proteome</keyword>
<accession>A0A8J2QE11</accession>
<dbReference type="PANTHER" id="PTHR12236">
    <property type="entry name" value="STRUCTURAL CONTITUENT OF CUTICLE"/>
    <property type="match status" value="1"/>
</dbReference>
<comment type="caution">
    <text evidence="5">The sequence shown here is derived from an EMBL/GenBank/DDBJ whole genome shotgun (WGS) entry which is preliminary data.</text>
</comment>
<keyword evidence="2 4" id="KW-0732">Signal</keyword>
<dbReference type="GO" id="GO:0031012">
    <property type="term" value="C:extracellular matrix"/>
    <property type="evidence" value="ECO:0007669"/>
    <property type="project" value="TreeGrafter"/>
</dbReference>